<evidence type="ECO:0000259" key="2">
    <source>
        <dbReference type="SMART" id="SM00849"/>
    </source>
</evidence>
<protein>
    <submittedName>
        <fullName evidence="3">Glyoxylase-like metal-dependent hydrolase (Beta-lactamase superfamily II)</fullName>
    </submittedName>
</protein>
<evidence type="ECO:0000256" key="1">
    <source>
        <dbReference type="SAM" id="MobiDB-lite"/>
    </source>
</evidence>
<keyword evidence="4" id="KW-1185">Reference proteome</keyword>
<gene>
    <name evidence="3" type="ORF">GGD88_000619</name>
</gene>
<dbReference type="PANTHER" id="PTHR23131:SF4">
    <property type="entry name" value="METALLO-BETA-LACTAMASE SUPERFAMILY POTEIN"/>
    <property type="match status" value="1"/>
</dbReference>
<proteinExistence type="predicted"/>
<sequence length="358" mass="39428">MSTSFAAGSAGPAQTGANGLRFPHTTPPEPGTVIPVAPGVLWVRMPLPFALDHINLWVLEDGDGWTLVDTGIATSETQMLWDALLAGALADRPVRRLICTHFHPDHMGLSGWLTDRLDAPLWAPLAEWAFGRQLAAMADGEFAALARRFYERAGCGPEMLARVDQRGNPYRARVVPHPPAVRRIMAGQDIRIGAHDWRVVIGHGHSPEHAGLWCPHLRVLISGDQVLPRISPNVSVWPTEPDEDPLSLFLASLHHWRATVDDDVLVLPSHGLPFRGLHARLGVLLHHHDGRLDETAALCQAQPRSAMDLVPALFRRELDDHQRFFAIGETLAHLHHLERVGRLQRVVGGDGAERFSAV</sequence>
<name>A0A7W6RY75_9PROT</name>
<dbReference type="Gene3D" id="3.60.15.10">
    <property type="entry name" value="Ribonuclease Z/Hydroxyacylglutathione hydrolase-like"/>
    <property type="match status" value="1"/>
</dbReference>
<dbReference type="Proteomes" id="UP000555728">
    <property type="component" value="Unassembled WGS sequence"/>
</dbReference>
<dbReference type="PANTHER" id="PTHR23131">
    <property type="entry name" value="ENDORIBONUCLEASE LACTB2"/>
    <property type="match status" value="1"/>
</dbReference>
<dbReference type="GO" id="GO:0016787">
    <property type="term" value="F:hydrolase activity"/>
    <property type="evidence" value="ECO:0007669"/>
    <property type="project" value="UniProtKB-KW"/>
</dbReference>
<dbReference type="RefSeq" id="WP_184431616.1">
    <property type="nucleotide sequence ID" value="NZ_JACIGI010000004.1"/>
</dbReference>
<dbReference type="InterPro" id="IPR036388">
    <property type="entry name" value="WH-like_DNA-bd_sf"/>
</dbReference>
<dbReference type="Pfam" id="PF21221">
    <property type="entry name" value="B_lactamase-like_C"/>
    <property type="match status" value="1"/>
</dbReference>
<dbReference type="InterPro" id="IPR048933">
    <property type="entry name" value="B_lactamase-like_C"/>
</dbReference>
<accession>A0A7W6RY75</accession>
<dbReference type="InterPro" id="IPR001279">
    <property type="entry name" value="Metallo-B-lactamas"/>
</dbReference>
<keyword evidence="3" id="KW-0378">Hydrolase</keyword>
<dbReference type="InterPro" id="IPR036866">
    <property type="entry name" value="RibonucZ/Hydroxyglut_hydro"/>
</dbReference>
<reference evidence="3 4" key="1">
    <citation type="submission" date="2020-08" db="EMBL/GenBank/DDBJ databases">
        <title>Genome sequencing of Purple Non-Sulfur Bacteria from various extreme environments.</title>
        <authorList>
            <person name="Mayer M."/>
        </authorList>
    </citation>
    <scope>NUCLEOTIDE SEQUENCE [LARGE SCALE GENOMIC DNA]</scope>
    <source>
        <strain evidence="3 4">JA135</strain>
    </source>
</reference>
<feature type="domain" description="Metallo-beta-lactamase" evidence="2">
    <location>
        <begin position="53"/>
        <end position="270"/>
    </location>
</feature>
<dbReference type="EMBL" id="JACIGI010000004">
    <property type="protein sequence ID" value="MBB4284905.1"/>
    <property type="molecule type" value="Genomic_DNA"/>
</dbReference>
<dbReference type="AlphaFoldDB" id="A0A7W6RY75"/>
<dbReference type="Gene3D" id="1.10.10.10">
    <property type="entry name" value="Winged helix-like DNA-binding domain superfamily/Winged helix DNA-binding domain"/>
    <property type="match status" value="1"/>
</dbReference>
<feature type="region of interest" description="Disordered" evidence="1">
    <location>
        <begin position="1"/>
        <end position="26"/>
    </location>
</feature>
<dbReference type="Pfam" id="PF00753">
    <property type="entry name" value="Lactamase_B"/>
    <property type="match status" value="1"/>
</dbReference>
<evidence type="ECO:0000313" key="4">
    <source>
        <dbReference type="Proteomes" id="UP000555728"/>
    </source>
</evidence>
<dbReference type="SUPFAM" id="SSF56281">
    <property type="entry name" value="Metallo-hydrolase/oxidoreductase"/>
    <property type="match status" value="1"/>
</dbReference>
<organism evidence="3 4">
    <name type="scientific">Roseospira goensis</name>
    <dbReference type="NCBI Taxonomy" id="391922"/>
    <lineage>
        <taxon>Bacteria</taxon>
        <taxon>Pseudomonadati</taxon>
        <taxon>Pseudomonadota</taxon>
        <taxon>Alphaproteobacteria</taxon>
        <taxon>Rhodospirillales</taxon>
        <taxon>Rhodospirillaceae</taxon>
        <taxon>Roseospira</taxon>
    </lineage>
</organism>
<dbReference type="SMART" id="SM00849">
    <property type="entry name" value="Lactamase_B"/>
    <property type="match status" value="1"/>
</dbReference>
<comment type="caution">
    <text evidence="3">The sequence shown here is derived from an EMBL/GenBank/DDBJ whole genome shotgun (WGS) entry which is preliminary data.</text>
</comment>
<dbReference type="InterPro" id="IPR050662">
    <property type="entry name" value="Sec-metab_biosynth-thioest"/>
</dbReference>
<evidence type="ECO:0000313" key="3">
    <source>
        <dbReference type="EMBL" id="MBB4284905.1"/>
    </source>
</evidence>